<evidence type="ECO:0000313" key="3">
    <source>
        <dbReference type="Proteomes" id="UP000553766"/>
    </source>
</evidence>
<comment type="caution">
    <text evidence="2">The sequence shown here is derived from an EMBL/GenBank/DDBJ whole genome shotgun (WGS) entry which is preliminary data.</text>
</comment>
<keyword evidence="3" id="KW-1185">Reference proteome</keyword>
<dbReference type="Pfam" id="PF03992">
    <property type="entry name" value="ABM"/>
    <property type="match status" value="1"/>
</dbReference>
<dbReference type="InterPro" id="IPR007138">
    <property type="entry name" value="ABM_dom"/>
</dbReference>
<dbReference type="Gene3D" id="3.30.70.100">
    <property type="match status" value="1"/>
</dbReference>
<protein>
    <submittedName>
        <fullName evidence="2">Quinol monooxygenase YgiN</fullName>
    </submittedName>
</protein>
<dbReference type="SUPFAM" id="SSF54909">
    <property type="entry name" value="Dimeric alpha+beta barrel"/>
    <property type="match status" value="1"/>
</dbReference>
<gene>
    <name evidence="2" type="ORF">FHS89_001103</name>
</gene>
<name>A0A840WLT3_9RHOB</name>
<dbReference type="PANTHER" id="PTHR33336:SF1">
    <property type="entry name" value="(4S)-4-HYDROXY-5-PHOSPHONOOXYPENTANE-2,3-DIONE ISOMERASE"/>
    <property type="match status" value="1"/>
</dbReference>
<dbReference type="InterPro" id="IPR011008">
    <property type="entry name" value="Dimeric_a/b-barrel"/>
</dbReference>
<dbReference type="InterPro" id="IPR050744">
    <property type="entry name" value="AI-2_Isomerase_LsrG"/>
</dbReference>
<evidence type="ECO:0000259" key="1">
    <source>
        <dbReference type="PROSITE" id="PS51725"/>
    </source>
</evidence>
<feature type="domain" description="ABM" evidence="1">
    <location>
        <begin position="2"/>
        <end position="93"/>
    </location>
</feature>
<reference evidence="2 3" key="1">
    <citation type="submission" date="2020-08" db="EMBL/GenBank/DDBJ databases">
        <title>Genomic Encyclopedia of Type Strains, Phase IV (KMG-IV): sequencing the most valuable type-strain genomes for metagenomic binning, comparative biology and taxonomic classification.</title>
        <authorList>
            <person name="Goeker M."/>
        </authorList>
    </citation>
    <scope>NUCLEOTIDE SEQUENCE [LARGE SCALE GENOMIC DNA]</scope>
    <source>
        <strain evidence="2 3">DSM 103377</strain>
    </source>
</reference>
<proteinExistence type="predicted"/>
<dbReference type="RefSeq" id="WP_184009363.1">
    <property type="nucleotide sequence ID" value="NZ_JACIJS010000003.1"/>
</dbReference>
<dbReference type="PROSITE" id="PS51725">
    <property type="entry name" value="ABM"/>
    <property type="match status" value="1"/>
</dbReference>
<accession>A0A840WLT3</accession>
<dbReference type="GO" id="GO:0005829">
    <property type="term" value="C:cytosol"/>
    <property type="evidence" value="ECO:0007669"/>
    <property type="project" value="TreeGrafter"/>
</dbReference>
<keyword evidence="2" id="KW-0503">Monooxygenase</keyword>
<organism evidence="2 3">
    <name type="scientific">Rubricella aquisinus</name>
    <dbReference type="NCBI Taxonomy" id="2028108"/>
    <lineage>
        <taxon>Bacteria</taxon>
        <taxon>Pseudomonadati</taxon>
        <taxon>Pseudomonadota</taxon>
        <taxon>Alphaproteobacteria</taxon>
        <taxon>Rhodobacterales</taxon>
        <taxon>Paracoccaceae</taxon>
        <taxon>Rubricella</taxon>
    </lineage>
</organism>
<dbReference type="EMBL" id="JACIJS010000003">
    <property type="protein sequence ID" value="MBB5515093.1"/>
    <property type="molecule type" value="Genomic_DNA"/>
</dbReference>
<keyword evidence="2" id="KW-0560">Oxidoreductase</keyword>
<evidence type="ECO:0000313" key="2">
    <source>
        <dbReference type="EMBL" id="MBB5515093.1"/>
    </source>
</evidence>
<dbReference type="Proteomes" id="UP000553766">
    <property type="component" value="Unassembled WGS sequence"/>
</dbReference>
<dbReference type="GO" id="GO:0004497">
    <property type="term" value="F:monooxygenase activity"/>
    <property type="evidence" value="ECO:0007669"/>
    <property type="project" value="UniProtKB-KW"/>
</dbReference>
<sequence>MHIVCVTLRVDPAQWDAFLPLMRENADASLANEPGCHVFEISVDEGLCEVFLYEVYADAAAFAAHLETAHFIAFDRAAGPMILTKDVHQYSGLKEAAHG</sequence>
<dbReference type="PANTHER" id="PTHR33336">
    <property type="entry name" value="QUINOL MONOOXYGENASE YGIN-RELATED"/>
    <property type="match status" value="1"/>
</dbReference>
<dbReference type="AlphaFoldDB" id="A0A840WLT3"/>